<dbReference type="Gene3D" id="1.20.1250.20">
    <property type="entry name" value="MFS general substrate transporter like domains"/>
    <property type="match status" value="1"/>
</dbReference>
<evidence type="ECO:0000256" key="1">
    <source>
        <dbReference type="ARBA" id="ARBA00004141"/>
    </source>
</evidence>
<feature type="transmembrane region" description="Helical" evidence="6">
    <location>
        <begin position="56"/>
        <end position="72"/>
    </location>
</feature>
<protein>
    <recommendedName>
        <fullName evidence="9">Major facilitator superfamily (MFS) profile domain-containing protein</fullName>
    </recommendedName>
</protein>
<dbReference type="Pfam" id="PF03747">
    <property type="entry name" value="ADP_ribosyl_GH"/>
    <property type="match status" value="1"/>
</dbReference>
<dbReference type="GO" id="GO:0046872">
    <property type="term" value="F:metal ion binding"/>
    <property type="evidence" value="ECO:0007669"/>
    <property type="project" value="UniProtKB-KW"/>
</dbReference>
<feature type="transmembrane region" description="Helical" evidence="6">
    <location>
        <begin position="183"/>
        <end position="205"/>
    </location>
</feature>
<evidence type="ECO:0000256" key="5">
    <source>
        <dbReference type="PIRSR" id="PIRSR605502-1"/>
    </source>
</evidence>
<dbReference type="SUPFAM" id="SSF101478">
    <property type="entry name" value="ADP-ribosylglycohydrolase"/>
    <property type="match status" value="1"/>
</dbReference>
<evidence type="ECO:0000256" key="3">
    <source>
        <dbReference type="ARBA" id="ARBA00022989"/>
    </source>
</evidence>
<feature type="binding site" evidence="5">
    <location>
        <position position="598"/>
    </location>
    <ligand>
        <name>Mg(2+)</name>
        <dbReference type="ChEBI" id="CHEBI:18420"/>
        <label>1</label>
    </ligand>
</feature>
<dbReference type="PANTHER" id="PTHR23502:SF178">
    <property type="entry name" value="TRANSPORTER, PUTATIVE (AFU_ORTHOLOGUE AFUA_2G02040)-RELATED"/>
    <property type="match status" value="1"/>
</dbReference>
<evidence type="ECO:0000256" key="2">
    <source>
        <dbReference type="ARBA" id="ARBA00022692"/>
    </source>
</evidence>
<dbReference type="GO" id="GO:0022857">
    <property type="term" value="F:transmembrane transporter activity"/>
    <property type="evidence" value="ECO:0007669"/>
    <property type="project" value="InterPro"/>
</dbReference>
<dbReference type="InterPro" id="IPR005502">
    <property type="entry name" value="Ribosyl_crysJ1"/>
</dbReference>
<sequence length="653" mass="71627">MAHSDDIETDVPGTVYLVDKSHNLRDAAHAGQEILLIPQPSKSPADPLNWTRVKKFWSLFLISFYACVFSFGENNNGASWTMISSDTGVTLNNMNGASALNYLLLGFFNIIWIPSAMKFGRKIVYILSLLILLGGSVWGKFYHGTAQYYIMLAVQGIGTAAYQALIQLTIFDMFFAHERGRMVSIYIFFQQLGSILGLILGGYIADGIGWRWSQPIVAIACGVLILLFIFTFDDTMFPRYRFNNILGLAPRNAPINGLDQPEKHRRVGSPVSTTGSNISEEQLPARTFRQKVTLVHYFPDDQTTWLQYFRRPFYLFAFPNIVLGGIQFAFGCTAGIVSFNTISEIMTEAPYNWSAGSTGLLFLSALIGNFLGMGVGSLSDWLVLVLSRRNKGYKEPEMRIWAYIFPFIFGAVGYFTYGWAATNGEHWIAVAVALCCLIAQQVSMTSLAWYRGDYWPGPTPGRRPGTLPRDIGGTTKQGLSSFASSRDLSSSAYTAYNAIVSALVVGGLSIEDAVSASERVAISLEGGRADGPVHATIKIGRTFSLEELADKGPRGIDFPGSCSGFVLDSLTLAIAAVLDDRRLDQVLIDIVRLGRDTDTNAAIAGGLLGARDGEEAVLDEWKDLLQFGLEFRRLVDQLLTAQGVLVEGECGES</sequence>
<dbReference type="Pfam" id="PF07690">
    <property type="entry name" value="MFS_1"/>
    <property type="match status" value="1"/>
</dbReference>
<reference evidence="7" key="1">
    <citation type="submission" date="2015-10" db="EMBL/GenBank/DDBJ databases">
        <title>Genome sequencing of Penicillium freii.</title>
        <authorList>
            <person name="Nguyen H.D."/>
            <person name="Visagie C.M."/>
            <person name="Seifert K.A."/>
        </authorList>
    </citation>
    <scope>NUCLEOTIDE SEQUENCE [LARGE SCALE GENOMIC DNA]</scope>
    <source>
        <strain evidence="7">DAOM 242723</strain>
    </source>
</reference>
<proteinExistence type="predicted"/>
<feature type="transmembrane region" description="Helical" evidence="6">
    <location>
        <begin position="313"/>
        <end position="339"/>
    </location>
</feature>
<feature type="transmembrane region" description="Helical" evidence="6">
    <location>
        <begin position="148"/>
        <end position="171"/>
    </location>
</feature>
<comment type="caution">
    <text evidence="7">The sequence shown here is derived from an EMBL/GenBank/DDBJ whole genome shotgun (WGS) entry which is preliminary data.</text>
</comment>
<gene>
    <name evidence="7" type="ORF">ACN42_g2160</name>
</gene>
<feature type="transmembrane region" description="Helical" evidence="6">
    <location>
        <begin position="426"/>
        <end position="450"/>
    </location>
</feature>
<feature type="transmembrane region" description="Helical" evidence="6">
    <location>
        <begin position="359"/>
        <end position="379"/>
    </location>
</feature>
<keyword evidence="2 6" id="KW-0812">Transmembrane</keyword>
<dbReference type="InterPro" id="IPR036705">
    <property type="entry name" value="Ribosyl_crysJ1_sf"/>
</dbReference>
<keyword evidence="8" id="KW-1185">Reference proteome</keyword>
<dbReference type="InterPro" id="IPR011701">
    <property type="entry name" value="MFS"/>
</dbReference>
<feature type="binding site" evidence="5">
    <location>
        <position position="599"/>
    </location>
    <ligand>
        <name>Mg(2+)</name>
        <dbReference type="ChEBI" id="CHEBI:18420"/>
        <label>1</label>
    </ligand>
</feature>
<feature type="transmembrane region" description="Helical" evidence="6">
    <location>
        <begin position="211"/>
        <end position="232"/>
    </location>
</feature>
<evidence type="ECO:0000313" key="7">
    <source>
        <dbReference type="EMBL" id="KUM64920.1"/>
    </source>
</evidence>
<organism evidence="7 8">
    <name type="scientific">Penicillium freii</name>
    <dbReference type="NCBI Taxonomy" id="48697"/>
    <lineage>
        <taxon>Eukaryota</taxon>
        <taxon>Fungi</taxon>
        <taxon>Dikarya</taxon>
        <taxon>Ascomycota</taxon>
        <taxon>Pezizomycotina</taxon>
        <taxon>Eurotiomycetes</taxon>
        <taxon>Eurotiomycetidae</taxon>
        <taxon>Eurotiales</taxon>
        <taxon>Aspergillaceae</taxon>
        <taxon>Penicillium</taxon>
    </lineage>
</organism>
<keyword evidence="4 6" id="KW-0472">Membrane</keyword>
<feature type="transmembrane region" description="Helical" evidence="6">
    <location>
        <begin position="123"/>
        <end position="142"/>
    </location>
</feature>
<evidence type="ECO:0000256" key="6">
    <source>
        <dbReference type="SAM" id="Phobius"/>
    </source>
</evidence>
<dbReference type="SUPFAM" id="SSF103473">
    <property type="entry name" value="MFS general substrate transporter"/>
    <property type="match status" value="1"/>
</dbReference>
<keyword evidence="5" id="KW-0460">Magnesium</keyword>
<accession>A0A101MQL9</accession>
<feature type="binding site" evidence="5">
    <location>
        <position position="596"/>
    </location>
    <ligand>
        <name>Mg(2+)</name>
        <dbReference type="ChEBI" id="CHEBI:18420"/>
        <label>1</label>
    </ligand>
</feature>
<dbReference type="GO" id="GO:0005886">
    <property type="term" value="C:plasma membrane"/>
    <property type="evidence" value="ECO:0007669"/>
    <property type="project" value="TreeGrafter"/>
</dbReference>
<keyword evidence="3 6" id="KW-1133">Transmembrane helix</keyword>
<evidence type="ECO:0000256" key="4">
    <source>
        <dbReference type="ARBA" id="ARBA00023136"/>
    </source>
</evidence>
<evidence type="ECO:0000313" key="8">
    <source>
        <dbReference type="Proteomes" id="UP000055045"/>
    </source>
</evidence>
<feature type="transmembrane region" description="Helical" evidence="6">
    <location>
        <begin position="99"/>
        <end position="116"/>
    </location>
</feature>
<dbReference type="Gene3D" id="1.10.4080.10">
    <property type="entry name" value="ADP-ribosylation/Crystallin J1"/>
    <property type="match status" value="1"/>
</dbReference>
<evidence type="ECO:0008006" key="9">
    <source>
        <dbReference type="Google" id="ProtNLM"/>
    </source>
</evidence>
<dbReference type="AlphaFoldDB" id="A0A101MQL9"/>
<dbReference type="STRING" id="48697.A0A101MQL9"/>
<dbReference type="InterPro" id="IPR036259">
    <property type="entry name" value="MFS_trans_sf"/>
</dbReference>
<feature type="transmembrane region" description="Helical" evidence="6">
    <location>
        <begin position="400"/>
        <end position="420"/>
    </location>
</feature>
<comment type="subcellular location">
    <subcellularLocation>
        <location evidence="1">Membrane</location>
        <topology evidence="1">Multi-pass membrane protein</topology>
    </subcellularLocation>
</comment>
<dbReference type="Proteomes" id="UP000055045">
    <property type="component" value="Unassembled WGS sequence"/>
</dbReference>
<dbReference type="EMBL" id="LLXE01000037">
    <property type="protein sequence ID" value="KUM64920.1"/>
    <property type="molecule type" value="Genomic_DNA"/>
</dbReference>
<keyword evidence="5" id="KW-0479">Metal-binding</keyword>
<dbReference type="PANTHER" id="PTHR23502">
    <property type="entry name" value="MAJOR FACILITATOR SUPERFAMILY"/>
    <property type="match status" value="1"/>
</dbReference>
<name>A0A101MQL9_PENFR</name>
<comment type="cofactor">
    <cofactor evidence="5">
        <name>Mg(2+)</name>
        <dbReference type="ChEBI" id="CHEBI:18420"/>
    </cofactor>
    <text evidence="5">Binds 2 magnesium ions per subunit.</text>
</comment>